<dbReference type="GO" id="GO:0016763">
    <property type="term" value="F:pentosyltransferase activity"/>
    <property type="evidence" value="ECO:0007669"/>
    <property type="project" value="TreeGrafter"/>
</dbReference>
<dbReference type="InterPro" id="IPR050297">
    <property type="entry name" value="LipidA_mod_glycosyltrf_83"/>
</dbReference>
<comment type="caution">
    <text evidence="9">The sequence shown here is derived from an EMBL/GenBank/DDBJ whole genome shotgun (WGS) entry which is preliminary data.</text>
</comment>
<feature type="transmembrane region" description="Helical" evidence="8">
    <location>
        <begin position="83"/>
        <end position="103"/>
    </location>
</feature>
<dbReference type="OrthoDB" id="5318634at2"/>
<evidence type="ECO:0000256" key="4">
    <source>
        <dbReference type="ARBA" id="ARBA00022679"/>
    </source>
</evidence>
<evidence type="ECO:0000313" key="9">
    <source>
        <dbReference type="EMBL" id="TWS27562.1"/>
    </source>
</evidence>
<dbReference type="PANTHER" id="PTHR33908:SF3">
    <property type="entry name" value="UNDECAPRENYL PHOSPHATE-ALPHA-4-AMINO-4-DEOXY-L-ARABINOSE ARABINOSYL TRANSFERASE"/>
    <property type="match status" value="1"/>
</dbReference>
<keyword evidence="3" id="KW-0328">Glycosyltransferase</keyword>
<comment type="subcellular location">
    <subcellularLocation>
        <location evidence="1">Cell membrane</location>
        <topology evidence="1">Multi-pass membrane protein</topology>
    </subcellularLocation>
</comment>
<feature type="transmembrane region" description="Helical" evidence="8">
    <location>
        <begin position="135"/>
        <end position="157"/>
    </location>
</feature>
<feature type="transmembrane region" description="Helical" evidence="8">
    <location>
        <begin position="12"/>
        <end position="30"/>
    </location>
</feature>
<keyword evidence="6 8" id="KW-1133">Transmembrane helix</keyword>
<evidence type="ECO:0000313" key="10">
    <source>
        <dbReference type="Proteomes" id="UP000319375"/>
    </source>
</evidence>
<dbReference type="EMBL" id="VIGX01000012">
    <property type="protein sequence ID" value="TWS27562.1"/>
    <property type="molecule type" value="Genomic_DNA"/>
</dbReference>
<evidence type="ECO:0000256" key="5">
    <source>
        <dbReference type="ARBA" id="ARBA00022692"/>
    </source>
</evidence>
<evidence type="ECO:0000256" key="3">
    <source>
        <dbReference type="ARBA" id="ARBA00022676"/>
    </source>
</evidence>
<feature type="transmembrane region" description="Helical" evidence="8">
    <location>
        <begin position="260"/>
        <end position="283"/>
    </location>
</feature>
<feature type="transmembrane region" description="Helical" evidence="8">
    <location>
        <begin position="110"/>
        <end position="129"/>
    </location>
</feature>
<reference evidence="9 10" key="1">
    <citation type="submission" date="2019-06" db="EMBL/GenBank/DDBJ databases">
        <title>Tsukamurella conjunctivitidis sp. nov., Tsukamurella assacharolytica sp. nov. and Tsukamurella sputae sp. nov. isolated from patients with conjunctivitis, bacteraemia (lymphoma) and respiratory infection (sputum) in Hong Kong.</title>
        <authorList>
            <person name="Teng J.L.L."/>
            <person name="Lee H.H."/>
            <person name="Fong J.Y.H."/>
            <person name="Fok K.M.N."/>
            <person name="Lau S.K.P."/>
            <person name="Woo P.C.Y."/>
        </authorList>
    </citation>
    <scope>NUCLEOTIDE SEQUENCE [LARGE SCALE GENOMIC DNA]</scope>
    <source>
        <strain evidence="9 10">HKU72</strain>
    </source>
</reference>
<dbReference type="GO" id="GO:0010041">
    <property type="term" value="P:response to iron(III) ion"/>
    <property type="evidence" value="ECO:0007669"/>
    <property type="project" value="TreeGrafter"/>
</dbReference>
<dbReference type="AlphaFoldDB" id="A0A5C5RY17"/>
<dbReference type="PANTHER" id="PTHR33908">
    <property type="entry name" value="MANNOSYLTRANSFERASE YKCB-RELATED"/>
    <property type="match status" value="1"/>
</dbReference>
<keyword evidence="2" id="KW-1003">Cell membrane</keyword>
<gene>
    <name evidence="9" type="ORF">FK530_17655</name>
</gene>
<evidence type="ECO:0000256" key="8">
    <source>
        <dbReference type="SAM" id="Phobius"/>
    </source>
</evidence>
<dbReference type="Proteomes" id="UP000319375">
    <property type="component" value="Unassembled WGS sequence"/>
</dbReference>
<evidence type="ECO:0000256" key="1">
    <source>
        <dbReference type="ARBA" id="ARBA00004651"/>
    </source>
</evidence>
<feature type="transmembrane region" description="Helical" evidence="8">
    <location>
        <begin position="351"/>
        <end position="370"/>
    </location>
</feature>
<organism evidence="9 10">
    <name type="scientific">Tsukamurella conjunctivitidis</name>
    <dbReference type="NCBI Taxonomy" id="2592068"/>
    <lineage>
        <taxon>Bacteria</taxon>
        <taxon>Bacillati</taxon>
        <taxon>Actinomycetota</taxon>
        <taxon>Actinomycetes</taxon>
        <taxon>Mycobacteriales</taxon>
        <taxon>Tsukamurellaceae</taxon>
        <taxon>Tsukamurella</taxon>
    </lineage>
</organism>
<keyword evidence="7 8" id="KW-0472">Membrane</keyword>
<keyword evidence="4" id="KW-0808">Transferase</keyword>
<feature type="transmembrane region" description="Helical" evidence="8">
    <location>
        <begin position="215"/>
        <end position="235"/>
    </location>
</feature>
<name>A0A5C5RY17_9ACTN</name>
<sequence>MAPAIRPRRTLLVPGAFALVGILLSLWHGGRPSVWFDELATASAIDRSPGELWHLLTNIDAVHGLYYWGVRTFSLVFGLDETALRAFSALGVGAAVAACHVLARRLGGEAFALVAGVIALILPRLTWSGVEARSYSWVIASAALVLIAAHGAAGATLRNERAPSATRTVRRAWLAYGAALLLATVLFLYSATLVLAVLAVFAWEPRTRTRAVLRPVLIASASAIVLASPVAILAATQRDQVSWLRWPGWRIFQNVLVDQWFDHSCAFAIAAWLVIAAAALLWWRRGVPSDLLPALRYGLAGALVPLAAILLVSPVVPSYVGRYVSFTVPGVVLVLAAAVTTVARALPRPRIAGAVLLAALTVAAIPGYLWQHSPLSKPGGSDFSYAARYIRDNARPGDCVFFQVQPSWAWPSLRIAHDGLPGMFDGLRDMGNDGDRRAEGKLWDKEKGVNQWASWAADECTAAWVLTDADRAEDDFRQENGNLWWTFRPSRFMGSDMQVSLDYGGLAVVHQEQFHILQVVHLRRPPPAVGPDPQPLPHTVHTYW</sequence>
<proteinExistence type="predicted"/>
<dbReference type="GO" id="GO:0009103">
    <property type="term" value="P:lipopolysaccharide biosynthetic process"/>
    <property type="evidence" value="ECO:0007669"/>
    <property type="project" value="UniProtKB-ARBA"/>
</dbReference>
<feature type="transmembrane region" description="Helical" evidence="8">
    <location>
        <begin position="323"/>
        <end position="345"/>
    </location>
</feature>
<protein>
    <recommendedName>
        <fullName evidence="11">Glycosyltransferase RgtA/B/C/D-like domain-containing protein</fullName>
    </recommendedName>
</protein>
<keyword evidence="5 8" id="KW-0812">Transmembrane</keyword>
<dbReference type="GO" id="GO:0005886">
    <property type="term" value="C:plasma membrane"/>
    <property type="evidence" value="ECO:0007669"/>
    <property type="project" value="UniProtKB-SubCell"/>
</dbReference>
<evidence type="ECO:0000256" key="6">
    <source>
        <dbReference type="ARBA" id="ARBA00022989"/>
    </source>
</evidence>
<dbReference type="RefSeq" id="WP_146488300.1">
    <property type="nucleotide sequence ID" value="NZ_VIGX01000012.1"/>
</dbReference>
<feature type="transmembrane region" description="Helical" evidence="8">
    <location>
        <begin position="178"/>
        <end position="203"/>
    </location>
</feature>
<accession>A0A5C5RY17</accession>
<keyword evidence="10" id="KW-1185">Reference proteome</keyword>
<evidence type="ECO:0000256" key="7">
    <source>
        <dbReference type="ARBA" id="ARBA00023136"/>
    </source>
</evidence>
<evidence type="ECO:0000256" key="2">
    <source>
        <dbReference type="ARBA" id="ARBA00022475"/>
    </source>
</evidence>
<feature type="transmembrane region" description="Helical" evidence="8">
    <location>
        <begin position="295"/>
        <end position="316"/>
    </location>
</feature>
<evidence type="ECO:0008006" key="11">
    <source>
        <dbReference type="Google" id="ProtNLM"/>
    </source>
</evidence>